<proteinExistence type="predicted"/>
<dbReference type="PANTHER" id="PTHR35936">
    <property type="entry name" value="MEMBRANE-BOUND LYTIC MUREIN TRANSGLYCOSYLASE F"/>
    <property type="match status" value="1"/>
</dbReference>
<reference evidence="4 5" key="1">
    <citation type="submission" date="2019-07" db="EMBL/GenBank/DDBJ databases">
        <title>New species of Amycolatopsis and Streptomyces.</title>
        <authorList>
            <person name="Duangmal K."/>
            <person name="Teo W.F.A."/>
            <person name="Lipun K."/>
        </authorList>
    </citation>
    <scope>NUCLEOTIDE SEQUENCE [LARGE SCALE GENOMIC DNA]</scope>
    <source>
        <strain evidence="4 5">NBRC 109810</strain>
    </source>
</reference>
<feature type="domain" description="Solute-binding protein family 3/N-terminal" evidence="3">
    <location>
        <begin position="63"/>
        <end position="298"/>
    </location>
</feature>
<dbReference type="SUPFAM" id="SSF53850">
    <property type="entry name" value="Periplasmic binding protein-like II"/>
    <property type="match status" value="1"/>
</dbReference>
<protein>
    <submittedName>
        <fullName evidence="4">ABC transporter substrate-binding protein</fullName>
    </submittedName>
</protein>
<feature type="chain" id="PRO_5039672084" evidence="2">
    <location>
        <begin position="23"/>
        <end position="310"/>
    </location>
</feature>
<evidence type="ECO:0000256" key="1">
    <source>
        <dbReference type="ARBA" id="ARBA00022729"/>
    </source>
</evidence>
<dbReference type="Pfam" id="PF00497">
    <property type="entry name" value="SBP_bac_3"/>
    <property type="match status" value="1"/>
</dbReference>
<evidence type="ECO:0000259" key="3">
    <source>
        <dbReference type="SMART" id="SM00062"/>
    </source>
</evidence>
<comment type="caution">
    <text evidence="4">The sequence shown here is derived from an EMBL/GenBank/DDBJ whole genome shotgun (WGS) entry which is preliminary data.</text>
</comment>
<dbReference type="CDD" id="cd01004">
    <property type="entry name" value="PBP2_MidA_like"/>
    <property type="match status" value="1"/>
</dbReference>
<evidence type="ECO:0000313" key="4">
    <source>
        <dbReference type="EMBL" id="MPY36769.1"/>
    </source>
</evidence>
<sequence>MTIHASRGPIVTRRLAVLGALAAAGALVLTGCGGGSDKSAPRTDTEREALHDMLPDAVKKSGVITVGSEMAYPPMEFVRNGKPAGIDPDLAAALGNELGVRFQFDNGTFDTLLGAQQSKRYDVVMSALSDTSDRQEGIEPASGMRTGEGVDFVDYLVSGSSILVRKGNPDHIETLANLCGKNVAVQSGSTTYDLLQGQACDDPMKIETVASYSDAQDHLKAGDVAAAVADFPVSAYAAKTSGGGEDFELAGEQIDPGPYGIAVLKSNTELRDALRAALNATIQNGTYEKVLTKWNVTDGAMSEGAINGGS</sequence>
<accession>A0A5N8VP38</accession>
<dbReference type="PANTHER" id="PTHR35936:SF17">
    <property type="entry name" value="ARGININE-BINDING EXTRACELLULAR PROTEIN ARTP"/>
    <property type="match status" value="1"/>
</dbReference>
<evidence type="ECO:0000313" key="5">
    <source>
        <dbReference type="Proteomes" id="UP000325849"/>
    </source>
</evidence>
<dbReference type="AlphaFoldDB" id="A0A5N8VP38"/>
<gene>
    <name evidence="4" type="ORF">FNH09_37795</name>
</gene>
<dbReference type="PROSITE" id="PS51257">
    <property type="entry name" value="PROKAR_LIPOPROTEIN"/>
    <property type="match status" value="1"/>
</dbReference>
<dbReference type="EMBL" id="VJZD01000248">
    <property type="protein sequence ID" value="MPY36769.1"/>
    <property type="molecule type" value="Genomic_DNA"/>
</dbReference>
<dbReference type="SMART" id="SM00062">
    <property type="entry name" value="PBPb"/>
    <property type="match status" value="1"/>
</dbReference>
<name>A0A5N8VP38_9ACTN</name>
<dbReference type="Gene3D" id="3.40.190.10">
    <property type="entry name" value="Periplasmic binding protein-like II"/>
    <property type="match status" value="2"/>
</dbReference>
<keyword evidence="1 2" id="KW-0732">Signal</keyword>
<feature type="signal peptide" evidence="2">
    <location>
        <begin position="1"/>
        <end position="22"/>
    </location>
</feature>
<dbReference type="Proteomes" id="UP000325849">
    <property type="component" value="Unassembled WGS sequence"/>
</dbReference>
<organism evidence="4 5">
    <name type="scientific">Streptomyces adustus</name>
    <dbReference type="NCBI Taxonomy" id="1609272"/>
    <lineage>
        <taxon>Bacteria</taxon>
        <taxon>Bacillati</taxon>
        <taxon>Actinomycetota</taxon>
        <taxon>Actinomycetes</taxon>
        <taxon>Kitasatosporales</taxon>
        <taxon>Streptomycetaceae</taxon>
        <taxon>Streptomyces</taxon>
    </lineage>
</organism>
<evidence type="ECO:0000256" key="2">
    <source>
        <dbReference type="SAM" id="SignalP"/>
    </source>
</evidence>
<dbReference type="InterPro" id="IPR001638">
    <property type="entry name" value="Solute-binding_3/MltF_N"/>
</dbReference>
<keyword evidence="5" id="KW-1185">Reference proteome</keyword>